<evidence type="ECO:0000256" key="1">
    <source>
        <dbReference type="SAM" id="Phobius"/>
    </source>
</evidence>
<dbReference type="WBParaSite" id="SCUD_0001451701-mRNA-1">
    <property type="protein sequence ID" value="SCUD_0001451701-mRNA-1"/>
    <property type="gene ID" value="SCUD_0001451701"/>
</dbReference>
<sequence>MNIRNVYHNTLLYNYIYTIHMYLYIVHHFDIMMTVFLQTRNIHPRQCHNNYNVILPILLNIHNDNH</sequence>
<feature type="transmembrane region" description="Helical" evidence="1">
    <location>
        <begin position="15"/>
        <end position="37"/>
    </location>
</feature>
<keyword evidence="1" id="KW-0472">Membrane</keyword>
<protein>
    <submittedName>
        <fullName evidence="4">Ovule protein</fullName>
    </submittedName>
</protein>
<dbReference type="Proteomes" id="UP000279833">
    <property type="component" value="Unassembled WGS sequence"/>
</dbReference>
<gene>
    <name evidence="2" type="ORF">SCUD_LOCUS14514</name>
</gene>
<keyword evidence="1" id="KW-0812">Transmembrane</keyword>
<proteinExistence type="predicted"/>
<dbReference type="EMBL" id="UZAK01036780">
    <property type="protein sequence ID" value="VDP56646.1"/>
    <property type="molecule type" value="Genomic_DNA"/>
</dbReference>
<keyword evidence="1" id="KW-1133">Transmembrane helix</keyword>
<keyword evidence="3" id="KW-1185">Reference proteome</keyword>
<evidence type="ECO:0000313" key="4">
    <source>
        <dbReference type="WBParaSite" id="SCUD_0001451701-mRNA-1"/>
    </source>
</evidence>
<name>A0A183KHL3_9TREM</name>
<dbReference type="AlphaFoldDB" id="A0A183KHL3"/>
<organism evidence="4">
    <name type="scientific">Schistosoma curassoni</name>
    <dbReference type="NCBI Taxonomy" id="6186"/>
    <lineage>
        <taxon>Eukaryota</taxon>
        <taxon>Metazoa</taxon>
        <taxon>Spiralia</taxon>
        <taxon>Lophotrochozoa</taxon>
        <taxon>Platyhelminthes</taxon>
        <taxon>Trematoda</taxon>
        <taxon>Digenea</taxon>
        <taxon>Strigeidida</taxon>
        <taxon>Schistosomatoidea</taxon>
        <taxon>Schistosomatidae</taxon>
        <taxon>Schistosoma</taxon>
    </lineage>
</organism>
<reference evidence="4" key="1">
    <citation type="submission" date="2016-06" db="UniProtKB">
        <authorList>
            <consortium name="WormBaseParasite"/>
        </authorList>
    </citation>
    <scope>IDENTIFICATION</scope>
</reference>
<reference evidence="2 3" key="2">
    <citation type="submission" date="2018-11" db="EMBL/GenBank/DDBJ databases">
        <authorList>
            <consortium name="Pathogen Informatics"/>
        </authorList>
    </citation>
    <scope>NUCLEOTIDE SEQUENCE [LARGE SCALE GENOMIC DNA]</scope>
    <source>
        <strain evidence="2">Dakar</strain>
        <strain evidence="3">Dakar, Senegal</strain>
    </source>
</reference>
<accession>A0A183KHL3</accession>
<evidence type="ECO:0000313" key="3">
    <source>
        <dbReference type="Proteomes" id="UP000279833"/>
    </source>
</evidence>
<evidence type="ECO:0000313" key="2">
    <source>
        <dbReference type="EMBL" id="VDP56646.1"/>
    </source>
</evidence>